<dbReference type="Pfam" id="PF00196">
    <property type="entry name" value="GerE"/>
    <property type="match status" value="1"/>
</dbReference>
<name>A0ABW7FD32_9BURK</name>
<dbReference type="EMBL" id="JBIGHV010000011">
    <property type="protein sequence ID" value="MFG6433122.1"/>
    <property type="molecule type" value="Genomic_DNA"/>
</dbReference>
<reference evidence="5 6" key="1">
    <citation type="submission" date="2024-08" db="EMBL/GenBank/DDBJ databases">
        <authorList>
            <person name="Lu H."/>
        </authorList>
    </citation>
    <scope>NUCLEOTIDE SEQUENCE [LARGE SCALE GENOMIC DNA]</scope>
    <source>
        <strain evidence="5 6">LYH14W</strain>
    </source>
</reference>
<comment type="caution">
    <text evidence="2">Lacks conserved residue(s) required for the propagation of feature annotation.</text>
</comment>
<sequence>MTPVIVISGGDDVAEALRIISAGAMGYVPERSDLDTLAYALRLVLAGGTYVPPLPATQKGAHAAVVTVPDWTTLPLTPRQKDVLRLLTQGLSNKLIARELGVSVETVKDHVAAVLKAMGVSSRTQAVVAAAQKPR</sequence>
<dbReference type="InterPro" id="IPR001789">
    <property type="entry name" value="Sig_transdc_resp-reg_receiver"/>
</dbReference>
<protein>
    <submittedName>
        <fullName evidence="5">LuxR C-terminal-related transcriptional regulator</fullName>
    </submittedName>
</protein>
<evidence type="ECO:0000256" key="1">
    <source>
        <dbReference type="ARBA" id="ARBA00023125"/>
    </source>
</evidence>
<proteinExistence type="predicted"/>
<dbReference type="PANTHER" id="PTHR45566">
    <property type="entry name" value="HTH-TYPE TRANSCRIPTIONAL REGULATOR YHJB-RELATED"/>
    <property type="match status" value="1"/>
</dbReference>
<evidence type="ECO:0000259" key="3">
    <source>
        <dbReference type="PROSITE" id="PS50043"/>
    </source>
</evidence>
<keyword evidence="6" id="KW-1185">Reference proteome</keyword>
<evidence type="ECO:0000256" key="2">
    <source>
        <dbReference type="PROSITE-ProRule" id="PRU00169"/>
    </source>
</evidence>
<dbReference type="RefSeq" id="WP_394483558.1">
    <property type="nucleotide sequence ID" value="NZ_JBIGHV010000011.1"/>
</dbReference>
<dbReference type="Proteomes" id="UP001606210">
    <property type="component" value="Unassembled WGS sequence"/>
</dbReference>
<dbReference type="InterPro" id="IPR011006">
    <property type="entry name" value="CheY-like_superfamily"/>
</dbReference>
<dbReference type="CDD" id="cd06170">
    <property type="entry name" value="LuxR_C_like"/>
    <property type="match status" value="1"/>
</dbReference>
<organism evidence="5 6">
    <name type="scientific">Pelomonas parva</name>
    <dbReference type="NCBI Taxonomy" id="3299032"/>
    <lineage>
        <taxon>Bacteria</taxon>
        <taxon>Pseudomonadati</taxon>
        <taxon>Pseudomonadota</taxon>
        <taxon>Betaproteobacteria</taxon>
        <taxon>Burkholderiales</taxon>
        <taxon>Sphaerotilaceae</taxon>
        <taxon>Roseateles</taxon>
    </lineage>
</organism>
<dbReference type="SMART" id="SM00421">
    <property type="entry name" value="HTH_LUXR"/>
    <property type="match status" value="1"/>
</dbReference>
<keyword evidence="1" id="KW-0238">DNA-binding</keyword>
<feature type="domain" description="HTH luxR-type" evidence="3">
    <location>
        <begin position="69"/>
        <end position="134"/>
    </location>
</feature>
<gene>
    <name evidence="5" type="ORF">ACG00Y_24630</name>
</gene>
<dbReference type="Gene3D" id="3.40.50.2300">
    <property type="match status" value="1"/>
</dbReference>
<evidence type="ECO:0000313" key="5">
    <source>
        <dbReference type="EMBL" id="MFG6433122.1"/>
    </source>
</evidence>
<dbReference type="SUPFAM" id="SSF46894">
    <property type="entry name" value="C-terminal effector domain of the bipartite response regulators"/>
    <property type="match status" value="1"/>
</dbReference>
<evidence type="ECO:0000313" key="6">
    <source>
        <dbReference type="Proteomes" id="UP001606210"/>
    </source>
</evidence>
<evidence type="ECO:0000259" key="4">
    <source>
        <dbReference type="PROSITE" id="PS50110"/>
    </source>
</evidence>
<dbReference type="PROSITE" id="PS50043">
    <property type="entry name" value="HTH_LUXR_2"/>
    <property type="match status" value="1"/>
</dbReference>
<dbReference type="InterPro" id="IPR051015">
    <property type="entry name" value="EvgA-like"/>
</dbReference>
<dbReference type="InterPro" id="IPR016032">
    <property type="entry name" value="Sig_transdc_resp-reg_C-effctor"/>
</dbReference>
<dbReference type="PROSITE" id="PS50110">
    <property type="entry name" value="RESPONSE_REGULATORY"/>
    <property type="match status" value="1"/>
</dbReference>
<dbReference type="SUPFAM" id="SSF52172">
    <property type="entry name" value="CheY-like"/>
    <property type="match status" value="1"/>
</dbReference>
<dbReference type="InterPro" id="IPR000792">
    <property type="entry name" value="Tscrpt_reg_LuxR_C"/>
</dbReference>
<dbReference type="PANTHER" id="PTHR45566:SF1">
    <property type="entry name" value="HTH-TYPE TRANSCRIPTIONAL REGULATOR YHJB-RELATED"/>
    <property type="match status" value="1"/>
</dbReference>
<comment type="caution">
    <text evidence="5">The sequence shown here is derived from an EMBL/GenBank/DDBJ whole genome shotgun (WGS) entry which is preliminary data.</text>
</comment>
<accession>A0ABW7FD32</accession>
<dbReference type="PRINTS" id="PR00038">
    <property type="entry name" value="HTHLUXR"/>
</dbReference>
<feature type="domain" description="Response regulatory" evidence="4">
    <location>
        <begin position="1"/>
        <end position="45"/>
    </location>
</feature>